<keyword evidence="5" id="KW-0472">Membrane</keyword>
<feature type="region of interest" description="Disordered" evidence="6">
    <location>
        <begin position="978"/>
        <end position="997"/>
    </location>
</feature>
<keyword evidence="13" id="KW-1185">Reference proteome</keyword>
<feature type="domain" description="GREB1-like second" evidence="9">
    <location>
        <begin position="247"/>
        <end position="294"/>
    </location>
</feature>
<evidence type="ECO:0000259" key="8">
    <source>
        <dbReference type="Pfam" id="PF20267"/>
    </source>
</evidence>
<dbReference type="InterPro" id="IPR048659">
    <property type="entry name" value="GREB1-like_2nd"/>
</dbReference>
<comment type="subcellular location">
    <subcellularLocation>
        <location evidence="1">Membrane</location>
        <topology evidence="1">Single-pass membrane protein</topology>
    </subcellularLocation>
</comment>
<evidence type="ECO:0000256" key="1">
    <source>
        <dbReference type="ARBA" id="ARBA00004167"/>
    </source>
</evidence>
<dbReference type="GeneTree" id="ENSGT00390000008041"/>
<dbReference type="Pfam" id="PF20688">
    <property type="entry name" value="GREB1_2nd"/>
    <property type="match status" value="2"/>
</dbReference>
<protein>
    <submittedName>
        <fullName evidence="12">Growth regulating estrogen receptor binding 1</fullName>
    </submittedName>
</protein>
<feature type="domain" description="GREB1-like circularly permuted SF2 helicase" evidence="11">
    <location>
        <begin position="1028"/>
        <end position="1193"/>
    </location>
</feature>
<gene>
    <name evidence="12" type="primary">GREB1</name>
</gene>
<proteinExistence type="inferred from homology"/>
<dbReference type="GO" id="GO:0016020">
    <property type="term" value="C:membrane"/>
    <property type="evidence" value="ECO:0007669"/>
    <property type="project" value="UniProtKB-SubCell"/>
</dbReference>
<feature type="domain" description="GREB1-like second" evidence="9">
    <location>
        <begin position="303"/>
        <end position="519"/>
    </location>
</feature>
<feature type="domain" description="TET-Associated Glycosyltransferase" evidence="10">
    <location>
        <begin position="1346"/>
        <end position="1574"/>
    </location>
</feature>
<name>A0A5F8GEL1_MONDO</name>
<dbReference type="InterPro" id="IPR048657">
    <property type="entry name" value="GREB1-like_cpSF2"/>
</dbReference>
<evidence type="ECO:0000256" key="5">
    <source>
        <dbReference type="ARBA" id="ARBA00023136"/>
    </source>
</evidence>
<organism evidence="12 13">
    <name type="scientific">Monodelphis domestica</name>
    <name type="common">Gray short-tailed opossum</name>
    <dbReference type="NCBI Taxonomy" id="13616"/>
    <lineage>
        <taxon>Eukaryota</taxon>
        <taxon>Metazoa</taxon>
        <taxon>Chordata</taxon>
        <taxon>Craniata</taxon>
        <taxon>Vertebrata</taxon>
        <taxon>Euteleostomi</taxon>
        <taxon>Mammalia</taxon>
        <taxon>Metatheria</taxon>
        <taxon>Didelphimorphia</taxon>
        <taxon>Didelphidae</taxon>
        <taxon>Monodelphis</taxon>
    </lineage>
</organism>
<dbReference type="Pfam" id="PF20691">
    <property type="entry name" value="TAGT"/>
    <property type="match status" value="1"/>
</dbReference>
<sequence>MGNSYAGQLKTTRFEEVLHNSIEASLRSNNLVPRPIFSQLYLEAEQQLSSLEAGSRGDNEEEEEEEEEGLESSSPLNPYQMHPPPEGCCTTDGFCQAGKDLRLVSISNEPIEVPSGFLLVGAKSPNLPDHLLVCAVDKRFLPDDNGHNALLGFSGNCVGCGKKGFCYFTEFSNHINLKLTTQPKKQKHLKYYLVRNAHGTLMKGPLICWRGSGLLAARQENKHLGNAEKIWLKPILGTDVNSKCHLGTLTNSGPPKKRHKGWSPESPSALDPCYTQTSSGIVCTRLYVKPDFVQCMVNDLASFLGHGNFPYLCGNLSDVIVSSLLYTCYQNSQSISRAYEQYGASTIQPISEEMQLLLTVYYLVQLASDQVPLIEDLEQILMRSWRESHLTEIRQYQQAAPQPFPQVPSHIAPVTSAQLPWLAGLAASSCNDSVHIIECSYSLAEGLSEMFKLLIEGKLVKTNYVVIICACRNTCSFFLGKYQARILSESLLSPAEYQKEVNYELMTGKVESLGAFFSTLLQLNKTNPHTGHIEACMTHFSPLDHCLSVQMLGGYGLERHQIRPLQLAVAQKLLSHVCSIADSSTQNLDLGSFEKVDFLICVPPSEVTYQQTLFHLWHSGVLLELGLEKEHVTKQRVEQYVVKLDAEAQTKFKVFLQNSLQNPHTLFVLIHDHAHWDLVSAVHNLYPQTEPAVGLVDRLLNCREVKEAPNIVTLHVTSFPYALQTQHTLISPYNEIHWPGMDLYQENKKYFGLSEFIESTLSGHSLPLLRYDSSFEAMVMALGKRFPRLHSAVIRTFVLVQHYSAAMMAVSGLSQMKNYTSVETLEITQNLINSSKQCACGHGLMVVLRIPCIPLAAVAYERLYHVRERLALEDHFEIILGNPNSTITIGKHFVEQLKVWQKIEDAEWRPQTYLELEGLPCILIFSGMDPHGESLPRSLRYCDLRLINSSCLMRTTLEQELGLAAYFVSSEVPMEKVTVGEVESDPEKLSSTDNEDEEIVTEGVWTTISRHCPGPGEQDMCLNPKPNLRSVQVSVTSSSSPYSSSSSSSAPTSNAFILQSSQCPMTKGLKQPPVVFLPKLVYDMVTSTDSSGLPKASSLLPYHSVMWASSFRPLLSKMMTCTEQSLYYRQWTVPKPSHMDYNNRNEGRMDNFHPRRLLLSGPPQIGKTGAYLQFLSILSRMLIRLTEVDVYDEEEINISNWEVSEHNDVWPDLEIFKKMPFDYIIHDPKYDDASMIYKPAIRKHEDLYVRRQTTRMRLSKYAAYNTYHHCEQCHQYLGFNPRYQLYESTLHAFAFSYSMLGEEIQLHFIIPKSKEHHFVFSQPGGQLESMRLPLVTDKNQEFIKSPTFTPTTGRHEHGLFNLYHAMDGASHLHVLVVKEYEMAIYKKYWPNHIMLVLPSIFNSAGVGAAHFLIKELSYHNLELERNRQEELGIKPQDIWPFIVISDDSCVMWNMVDIDSGGERRSDYTWSERNVSLKHILQHIEAAPNVTHYALIGMRKWSSKTRSGEVQEPFSRCHIHDFIILNVDLTQNVQYNQNRFTCDDVDFNLRVHSAGLLLCRFNRFSVMKKQIAVGGHRSFHIKSKVSDNLVSIAPSQYICAPDSKHTFLAAPAQLLLEKFLQYHSHRFFPLSLKNYGHPVLSVDCYLNLGPQVAVCYVSSRPHSLNISCSDLLFSGLLLYLCDSFVVASFLKKFHFLKGATLCVICQDRNSLRQTVVRLELEDEWQFRLRDEFQTANAKEDRPLFFLTGRHI</sequence>
<dbReference type="InterPro" id="IPR028422">
    <property type="entry name" value="GREB1"/>
</dbReference>
<dbReference type="InterPro" id="IPR046927">
    <property type="entry name" value="GREB1-like_C"/>
</dbReference>
<evidence type="ECO:0000256" key="3">
    <source>
        <dbReference type="ARBA" id="ARBA00022692"/>
    </source>
</evidence>
<dbReference type="InterPro" id="IPR049100">
    <property type="entry name" value="TAGT"/>
</dbReference>
<feature type="domain" description="GREB1 N-terminal" evidence="7">
    <location>
        <begin position="61"/>
        <end position="211"/>
    </location>
</feature>
<keyword evidence="3" id="KW-0812">Transmembrane</keyword>
<reference evidence="12" key="2">
    <citation type="submission" date="2025-08" db="UniProtKB">
        <authorList>
            <consortium name="Ensembl"/>
        </authorList>
    </citation>
    <scope>IDENTIFICATION</scope>
</reference>
<evidence type="ECO:0000256" key="2">
    <source>
        <dbReference type="ARBA" id="ARBA00009148"/>
    </source>
</evidence>
<evidence type="ECO:0000259" key="11">
    <source>
        <dbReference type="Pfam" id="PF20692"/>
    </source>
</evidence>
<feature type="region of interest" description="Disordered" evidence="6">
    <location>
        <begin position="50"/>
        <end position="83"/>
    </location>
</feature>
<evidence type="ECO:0000313" key="12">
    <source>
        <dbReference type="Ensembl" id="ENSMODP00000045859.1"/>
    </source>
</evidence>
<reference evidence="12 13" key="1">
    <citation type="journal article" date="2007" name="Nature">
        <title>Genome of the marsupial Monodelphis domestica reveals innovation in non-coding sequences.</title>
        <authorList>
            <person name="Mikkelsen T.S."/>
            <person name="Wakefield M.J."/>
            <person name="Aken B."/>
            <person name="Amemiya C.T."/>
            <person name="Chang J.L."/>
            <person name="Duke S."/>
            <person name="Garber M."/>
            <person name="Gentles A.J."/>
            <person name="Goodstadt L."/>
            <person name="Heger A."/>
            <person name="Jurka J."/>
            <person name="Kamal M."/>
            <person name="Mauceli E."/>
            <person name="Searle S.M."/>
            <person name="Sharpe T."/>
            <person name="Baker M.L."/>
            <person name="Batzer M.A."/>
            <person name="Benos P.V."/>
            <person name="Belov K."/>
            <person name="Clamp M."/>
            <person name="Cook A."/>
            <person name="Cuff J."/>
            <person name="Das R."/>
            <person name="Davidow L."/>
            <person name="Deakin J.E."/>
            <person name="Fazzari M.J."/>
            <person name="Glass J.L."/>
            <person name="Grabherr M."/>
            <person name="Greally J.M."/>
            <person name="Gu W."/>
            <person name="Hore T.A."/>
            <person name="Huttley G.A."/>
            <person name="Kleber M."/>
            <person name="Jirtle R.L."/>
            <person name="Koina E."/>
            <person name="Lee J.T."/>
            <person name="Mahony S."/>
            <person name="Marra M.A."/>
            <person name="Miller R.D."/>
            <person name="Nicholls R.D."/>
            <person name="Oda M."/>
            <person name="Papenfuss A.T."/>
            <person name="Parra Z.E."/>
            <person name="Pollock D.D."/>
            <person name="Ray D.A."/>
            <person name="Schein J.E."/>
            <person name="Speed T.P."/>
            <person name="Thompson K."/>
            <person name="VandeBerg J.L."/>
            <person name="Wade C.M."/>
            <person name="Walker J.A."/>
            <person name="Waters P.D."/>
            <person name="Webber C."/>
            <person name="Weidman J.R."/>
            <person name="Xie X."/>
            <person name="Zody M.C."/>
            <person name="Baldwin J."/>
            <person name="Abdouelleil A."/>
            <person name="Abdulkadir J."/>
            <person name="Abebe A."/>
            <person name="Abera B."/>
            <person name="Abreu J."/>
            <person name="Acer S.C."/>
            <person name="Aftuck L."/>
            <person name="Alexander A."/>
            <person name="An P."/>
            <person name="Anderson E."/>
            <person name="Anderson S."/>
            <person name="Arachi H."/>
            <person name="Azer M."/>
            <person name="Bachantsang P."/>
            <person name="Barry A."/>
            <person name="Bayul T."/>
            <person name="Berlin A."/>
            <person name="Bessette D."/>
            <person name="Bloom T."/>
            <person name="Bloom T."/>
            <person name="Boguslavskiy L."/>
            <person name="Bonnet C."/>
            <person name="Boukhgalter B."/>
            <person name="Bourzgui I."/>
            <person name="Brown A."/>
            <person name="Cahill P."/>
            <person name="Channer S."/>
            <person name="Cheshatsang Y."/>
            <person name="Chuda L."/>
            <person name="Citroen M."/>
            <person name="Collymore A."/>
            <person name="Cooke P."/>
            <person name="Costello M."/>
            <person name="D'Aco K."/>
            <person name="Daza R."/>
            <person name="De Haan G."/>
            <person name="DeGray S."/>
            <person name="DeMaso C."/>
            <person name="Dhargay N."/>
            <person name="Dooley K."/>
            <person name="Dooley E."/>
            <person name="Doricent M."/>
            <person name="Dorje P."/>
            <person name="Dorjee K."/>
            <person name="Dupes A."/>
            <person name="Elong R."/>
            <person name="Falk J."/>
            <person name="Farina A."/>
            <person name="Faro S."/>
            <person name="Ferguson D."/>
            <person name="Fisher S."/>
            <person name="Foley C.D."/>
            <person name="Franke A."/>
            <person name="Friedrich D."/>
            <person name="Gadbois L."/>
            <person name="Gearin G."/>
            <person name="Gearin C.R."/>
            <person name="Giannoukos G."/>
            <person name="Goode T."/>
            <person name="Graham J."/>
            <person name="Grandbois E."/>
            <person name="Grewal S."/>
            <person name="Gyaltsen K."/>
            <person name="Hafez N."/>
            <person name="Hagos B."/>
            <person name="Hall J."/>
            <person name="Henson C."/>
            <person name="Hollinger A."/>
            <person name="Honan T."/>
            <person name="Huard M.D."/>
            <person name="Hughes L."/>
            <person name="Hurhula B."/>
            <person name="Husby M.E."/>
            <person name="Kamat A."/>
            <person name="Kanga B."/>
            <person name="Kashin S."/>
            <person name="Khazanovich D."/>
            <person name="Kisner P."/>
            <person name="Lance K."/>
            <person name="Lara M."/>
            <person name="Lee W."/>
            <person name="Lennon N."/>
            <person name="Letendre F."/>
            <person name="LeVine R."/>
            <person name="Lipovsky A."/>
            <person name="Liu X."/>
            <person name="Liu J."/>
            <person name="Liu S."/>
            <person name="Lokyitsang T."/>
            <person name="Lokyitsang Y."/>
            <person name="Lubonja R."/>
            <person name="Lui A."/>
            <person name="MacDonald P."/>
            <person name="Magnisalis V."/>
            <person name="Maru K."/>
            <person name="Matthews C."/>
            <person name="McCusker W."/>
            <person name="McDonough S."/>
            <person name="Mehta T."/>
            <person name="Meldrim J."/>
            <person name="Meneus L."/>
            <person name="Mihai O."/>
            <person name="Mihalev A."/>
            <person name="Mihova T."/>
            <person name="Mittelman R."/>
            <person name="Mlenga V."/>
            <person name="Montmayeur A."/>
            <person name="Mulrain L."/>
            <person name="Navidi A."/>
            <person name="Naylor J."/>
            <person name="Negash T."/>
            <person name="Nguyen T."/>
            <person name="Nguyen N."/>
            <person name="Nicol R."/>
            <person name="Norbu C."/>
            <person name="Norbu N."/>
            <person name="Novod N."/>
            <person name="O'Neill B."/>
            <person name="Osman S."/>
            <person name="Markiewicz E."/>
            <person name="Oyono O.L."/>
            <person name="Patti C."/>
            <person name="Phunkhang P."/>
            <person name="Pierre F."/>
            <person name="Priest M."/>
            <person name="Raghuraman S."/>
            <person name="Rege F."/>
            <person name="Reyes R."/>
            <person name="Rise C."/>
            <person name="Rogov P."/>
            <person name="Ross K."/>
            <person name="Ryan E."/>
            <person name="Settipalli S."/>
            <person name="Shea T."/>
            <person name="Sherpa N."/>
            <person name="Shi L."/>
            <person name="Shih D."/>
            <person name="Sparrow T."/>
            <person name="Spaulding J."/>
            <person name="Stalker J."/>
            <person name="Stange-Thomann N."/>
            <person name="Stavropoulos S."/>
            <person name="Stone C."/>
            <person name="Strader C."/>
            <person name="Tesfaye S."/>
            <person name="Thomson T."/>
            <person name="Thoulutsang Y."/>
            <person name="Thoulutsang D."/>
            <person name="Topham K."/>
            <person name="Topping I."/>
            <person name="Tsamla T."/>
            <person name="Vassiliev H."/>
            <person name="Vo A."/>
            <person name="Wangchuk T."/>
            <person name="Wangdi T."/>
            <person name="Weiand M."/>
            <person name="Wilkinson J."/>
            <person name="Wilson A."/>
            <person name="Yadav S."/>
            <person name="Young G."/>
            <person name="Yu Q."/>
            <person name="Zembek L."/>
            <person name="Zhong D."/>
            <person name="Zimmer A."/>
            <person name="Zwirko Z."/>
            <person name="Jaffe D.B."/>
            <person name="Alvarez P."/>
            <person name="Brockman W."/>
            <person name="Butler J."/>
            <person name="Chin C."/>
            <person name="Gnerre S."/>
            <person name="MacCallum I."/>
            <person name="Graves J.A."/>
            <person name="Ponting C.P."/>
            <person name="Breen M."/>
            <person name="Samollow P.B."/>
            <person name="Lander E.S."/>
            <person name="Lindblad-Toh K."/>
        </authorList>
    </citation>
    <scope>NUCLEOTIDE SEQUENCE [LARGE SCALE GENOMIC DNA]</scope>
</reference>
<feature type="compositionally biased region" description="Acidic residues" evidence="6">
    <location>
        <begin position="59"/>
        <end position="70"/>
    </location>
</feature>
<dbReference type="Ensembl" id="ENSMODT00000082727.1">
    <property type="protein sequence ID" value="ENSMODP00000045859.1"/>
    <property type="gene ID" value="ENSMODG00000011187.5"/>
</dbReference>
<comment type="similarity">
    <text evidence="2">Belongs to the GREB1 family.</text>
</comment>
<dbReference type="InterPro" id="IPR046926">
    <property type="entry name" value="GREB1_N"/>
</dbReference>
<reference evidence="12" key="3">
    <citation type="submission" date="2025-09" db="UniProtKB">
        <authorList>
            <consortium name="Ensembl"/>
        </authorList>
    </citation>
    <scope>IDENTIFICATION</scope>
</reference>
<dbReference type="Pfam" id="PF20692">
    <property type="entry name" value="cpSF2-GREB1"/>
    <property type="match status" value="2"/>
</dbReference>
<dbReference type="PANTHER" id="PTHR15720:SF13">
    <property type="entry name" value="PROTEIN GREB1"/>
    <property type="match status" value="1"/>
</dbReference>
<dbReference type="Proteomes" id="UP000002280">
    <property type="component" value="Chromosome 1"/>
</dbReference>
<dbReference type="Pfam" id="PF15782">
    <property type="entry name" value="GREB1_N"/>
    <property type="match status" value="1"/>
</dbReference>
<evidence type="ECO:0000259" key="7">
    <source>
        <dbReference type="Pfam" id="PF15782"/>
    </source>
</evidence>
<keyword evidence="4" id="KW-1133">Transmembrane helix</keyword>
<evidence type="ECO:0000256" key="4">
    <source>
        <dbReference type="ARBA" id="ARBA00022989"/>
    </source>
</evidence>
<evidence type="ECO:0000256" key="6">
    <source>
        <dbReference type="SAM" id="MobiDB-lite"/>
    </source>
</evidence>
<dbReference type="PANTHER" id="PTHR15720">
    <property type="entry name" value="GREB1-RELATED"/>
    <property type="match status" value="1"/>
</dbReference>
<dbReference type="Bgee" id="ENSMODG00000011187">
    <property type="expression patterns" value="Expressed in ovary and 9 other cell types or tissues"/>
</dbReference>
<feature type="domain" description="GREB1-like circularly permuted SF2 helicase" evidence="11">
    <location>
        <begin position="560"/>
        <end position="1002"/>
    </location>
</feature>
<feature type="domain" description="GREB1-like C-terminal" evidence="8">
    <location>
        <begin position="1588"/>
        <end position="1750"/>
    </location>
</feature>
<evidence type="ECO:0000259" key="9">
    <source>
        <dbReference type="Pfam" id="PF20688"/>
    </source>
</evidence>
<dbReference type="Pfam" id="PF20267">
    <property type="entry name" value="GREB1_C"/>
    <property type="match status" value="1"/>
</dbReference>
<accession>A0A5F8GEL1</accession>
<evidence type="ECO:0000259" key="10">
    <source>
        <dbReference type="Pfam" id="PF20691"/>
    </source>
</evidence>
<evidence type="ECO:0000313" key="13">
    <source>
        <dbReference type="Proteomes" id="UP000002280"/>
    </source>
</evidence>